<evidence type="ECO:0000256" key="6">
    <source>
        <dbReference type="ARBA" id="ARBA00023284"/>
    </source>
</evidence>
<organism evidence="8 9">
    <name type="scientific">Deinococcus indicus</name>
    <dbReference type="NCBI Taxonomy" id="223556"/>
    <lineage>
        <taxon>Bacteria</taxon>
        <taxon>Thermotogati</taxon>
        <taxon>Deinococcota</taxon>
        <taxon>Deinococci</taxon>
        <taxon>Deinococcales</taxon>
        <taxon>Deinococcaceae</taxon>
        <taxon>Deinococcus</taxon>
    </lineage>
</organism>
<dbReference type="PROSITE" id="PS50206">
    <property type="entry name" value="RHODANESE_3"/>
    <property type="match status" value="1"/>
</dbReference>
<proteinExistence type="inferred from homology"/>
<dbReference type="InterPro" id="IPR036188">
    <property type="entry name" value="FAD/NAD-bd_sf"/>
</dbReference>
<dbReference type="SUPFAM" id="SSF52821">
    <property type="entry name" value="Rhodanese/Cell cycle control phosphatase"/>
    <property type="match status" value="1"/>
</dbReference>
<keyword evidence="5" id="KW-0560">Oxidoreductase</keyword>
<sequence length="546" mass="57523">MHASPLRVIVIGGVAGGMSAATRLRRLNETALITVLERGPYVSFANCGLPYHLSGTVGRDDLLLHTPDSLQARFNLDARVHHEALQIDRAARTVTGRQTLTGEPFTLPYDRLILSPGAHAVRPPIPGIERAFPLRTVPDLDRLKAAVDTAGPHVVVIGAGFIGVEAAENLRAAGRHVTLLEAGPQVLPPLDPELAALVHQELDRQGVHVATGAAVTRVTDTHVHLHSGACLPADVVVLAAGVRPSDQLARDAGLDVATGGGILVNDHLQTSDPLIYAVGDAILTRDALDQPAFVPLAWGANRQGRVAADHLMGRPASYGPHPATAIARIFTLTAGSTGLNERQVRAAGLTPTVIHTHPASHAGYYPGAQGLHLKLVFDAATGRIYGAQAVGGDGTDKRLDVLATALHAGVRADDLADLPLAYAPPYGSAKDPVNMLGYVAQNVMDGLTRPLQWHEALSSGRQLIDVRSADEYRRGHLPGAVNIPLDTLREQAPHLAPRVLVYCQVGQRGHTAALLLNQLGVDACTLSGGYLTWQAGQASLTPAAHP</sequence>
<evidence type="ECO:0000313" key="9">
    <source>
        <dbReference type="Proteomes" id="UP000197208"/>
    </source>
</evidence>
<evidence type="ECO:0000313" key="8">
    <source>
        <dbReference type="EMBL" id="OWL96080.1"/>
    </source>
</evidence>
<dbReference type="PANTHER" id="PTHR43429:SF1">
    <property type="entry name" value="NAD(P)H SULFUR OXIDOREDUCTASE (COA-DEPENDENT)"/>
    <property type="match status" value="1"/>
</dbReference>
<accession>A0A246BMA6</accession>
<comment type="cofactor">
    <cofactor evidence="1">
        <name>FAD</name>
        <dbReference type="ChEBI" id="CHEBI:57692"/>
    </cofactor>
</comment>
<dbReference type="InterPro" id="IPR001307">
    <property type="entry name" value="Thiosulphate_STrfase_CS"/>
</dbReference>
<dbReference type="InterPro" id="IPR050260">
    <property type="entry name" value="FAD-bd_OxRdtase"/>
</dbReference>
<dbReference type="PRINTS" id="PR00368">
    <property type="entry name" value="FADPNR"/>
</dbReference>
<evidence type="ECO:0000256" key="2">
    <source>
        <dbReference type="ARBA" id="ARBA00009130"/>
    </source>
</evidence>
<evidence type="ECO:0000259" key="7">
    <source>
        <dbReference type="PROSITE" id="PS50206"/>
    </source>
</evidence>
<keyword evidence="6" id="KW-0676">Redox-active center</keyword>
<dbReference type="OrthoDB" id="9792592at2"/>
<dbReference type="InterPro" id="IPR036873">
    <property type="entry name" value="Rhodanese-like_dom_sf"/>
</dbReference>
<dbReference type="GO" id="GO:0004792">
    <property type="term" value="F:thiosulfate-cyanide sulfurtransferase activity"/>
    <property type="evidence" value="ECO:0007669"/>
    <property type="project" value="InterPro"/>
</dbReference>
<dbReference type="Pfam" id="PF07992">
    <property type="entry name" value="Pyr_redox_2"/>
    <property type="match status" value="1"/>
</dbReference>
<dbReference type="InterPro" id="IPR016156">
    <property type="entry name" value="FAD/NAD-linked_Rdtase_dimer_sf"/>
</dbReference>
<evidence type="ECO:0000256" key="1">
    <source>
        <dbReference type="ARBA" id="ARBA00001974"/>
    </source>
</evidence>
<dbReference type="InterPro" id="IPR001763">
    <property type="entry name" value="Rhodanese-like_dom"/>
</dbReference>
<dbReference type="PRINTS" id="PR00411">
    <property type="entry name" value="PNDRDTASEI"/>
</dbReference>
<dbReference type="AlphaFoldDB" id="A0A246BMA6"/>
<dbReference type="SUPFAM" id="SSF51905">
    <property type="entry name" value="FAD/NAD(P)-binding domain"/>
    <property type="match status" value="1"/>
</dbReference>
<reference evidence="8 9" key="1">
    <citation type="submission" date="2017-05" db="EMBL/GenBank/DDBJ databases">
        <title>De novo genome assembly of Deniococcus indicus strain DR1.</title>
        <authorList>
            <person name="Chauhan D."/>
            <person name="Yennamalli R.M."/>
            <person name="Priyadarshini R."/>
        </authorList>
    </citation>
    <scope>NUCLEOTIDE SEQUENCE [LARGE SCALE GENOMIC DNA]</scope>
    <source>
        <strain evidence="8 9">DR1</strain>
    </source>
</reference>
<dbReference type="SUPFAM" id="SSF55424">
    <property type="entry name" value="FAD/NAD-linked reductases, dimerisation (C-terminal) domain"/>
    <property type="match status" value="1"/>
</dbReference>
<dbReference type="Pfam" id="PF02852">
    <property type="entry name" value="Pyr_redox_dim"/>
    <property type="match status" value="1"/>
</dbReference>
<gene>
    <name evidence="8" type="ORF">CBQ26_09785</name>
</gene>
<keyword evidence="9" id="KW-1185">Reference proteome</keyword>
<evidence type="ECO:0000256" key="4">
    <source>
        <dbReference type="ARBA" id="ARBA00022827"/>
    </source>
</evidence>
<dbReference type="PROSITE" id="PS00380">
    <property type="entry name" value="RHODANESE_1"/>
    <property type="match status" value="1"/>
</dbReference>
<protein>
    <submittedName>
        <fullName evidence="8">CoA-disulfide reductase</fullName>
    </submittedName>
</protein>
<name>A0A246BMA6_9DEIO</name>
<dbReference type="Proteomes" id="UP000197208">
    <property type="component" value="Unassembled WGS sequence"/>
</dbReference>
<dbReference type="GO" id="GO:0016491">
    <property type="term" value="F:oxidoreductase activity"/>
    <property type="evidence" value="ECO:0007669"/>
    <property type="project" value="UniProtKB-KW"/>
</dbReference>
<dbReference type="RefSeq" id="WP_088248466.1">
    <property type="nucleotide sequence ID" value="NZ_NHMK01000012.1"/>
</dbReference>
<dbReference type="InterPro" id="IPR023753">
    <property type="entry name" value="FAD/NAD-binding_dom"/>
</dbReference>
<evidence type="ECO:0000256" key="3">
    <source>
        <dbReference type="ARBA" id="ARBA00022630"/>
    </source>
</evidence>
<comment type="similarity">
    <text evidence="2">Belongs to the class-III pyridine nucleotide-disulfide oxidoreductase family.</text>
</comment>
<dbReference type="EMBL" id="NHMK01000012">
    <property type="protein sequence ID" value="OWL96080.1"/>
    <property type="molecule type" value="Genomic_DNA"/>
</dbReference>
<dbReference type="Gene3D" id="3.40.250.10">
    <property type="entry name" value="Rhodanese-like domain"/>
    <property type="match status" value="1"/>
</dbReference>
<dbReference type="SMART" id="SM00450">
    <property type="entry name" value="RHOD"/>
    <property type="match status" value="1"/>
</dbReference>
<dbReference type="InterPro" id="IPR004099">
    <property type="entry name" value="Pyr_nucl-diS_OxRdtase_dimer"/>
</dbReference>
<dbReference type="PANTHER" id="PTHR43429">
    <property type="entry name" value="PYRIDINE NUCLEOTIDE-DISULFIDE OXIDOREDUCTASE DOMAIN-CONTAINING"/>
    <property type="match status" value="1"/>
</dbReference>
<feature type="domain" description="Rhodanese" evidence="7">
    <location>
        <begin position="457"/>
        <end position="542"/>
    </location>
</feature>
<dbReference type="Gene3D" id="3.50.50.60">
    <property type="entry name" value="FAD/NAD(P)-binding domain"/>
    <property type="match status" value="2"/>
</dbReference>
<dbReference type="Pfam" id="PF00581">
    <property type="entry name" value="Rhodanese"/>
    <property type="match status" value="1"/>
</dbReference>
<comment type="caution">
    <text evidence="8">The sequence shown here is derived from an EMBL/GenBank/DDBJ whole genome shotgun (WGS) entry which is preliminary data.</text>
</comment>
<evidence type="ECO:0000256" key="5">
    <source>
        <dbReference type="ARBA" id="ARBA00023002"/>
    </source>
</evidence>
<keyword evidence="3" id="KW-0285">Flavoprotein</keyword>
<keyword evidence="4" id="KW-0274">FAD</keyword>